<evidence type="ECO:0000256" key="1">
    <source>
        <dbReference type="SAM" id="MobiDB-lite"/>
    </source>
</evidence>
<gene>
    <name evidence="2" type="ORF">SETIT_3G146600v2</name>
</gene>
<reference evidence="2" key="2">
    <citation type="submission" date="2015-07" db="EMBL/GenBank/DDBJ databases">
        <authorList>
            <person name="Noorani M."/>
        </authorList>
    </citation>
    <scope>NUCLEOTIDE SEQUENCE</scope>
    <source>
        <strain evidence="2">Yugu1</strain>
    </source>
</reference>
<proteinExistence type="predicted"/>
<protein>
    <submittedName>
        <fullName evidence="2">Uncharacterized protein</fullName>
    </submittedName>
</protein>
<reference evidence="2" key="1">
    <citation type="journal article" date="2012" name="Nat. Biotechnol.">
        <title>Reference genome sequence of the model plant Setaria.</title>
        <authorList>
            <person name="Bennetzen J.L."/>
            <person name="Schmutz J."/>
            <person name="Wang H."/>
            <person name="Percifield R."/>
            <person name="Hawkins J."/>
            <person name="Pontaroli A.C."/>
            <person name="Estep M."/>
            <person name="Feng L."/>
            <person name="Vaughn J.N."/>
            <person name="Grimwood J."/>
            <person name="Jenkins J."/>
            <person name="Barry K."/>
            <person name="Lindquist E."/>
            <person name="Hellsten U."/>
            <person name="Deshpande S."/>
            <person name="Wang X."/>
            <person name="Wu X."/>
            <person name="Mitros T."/>
            <person name="Triplett J."/>
            <person name="Yang X."/>
            <person name="Ye C.Y."/>
            <person name="Mauro-Herrera M."/>
            <person name="Wang L."/>
            <person name="Li P."/>
            <person name="Sharma M."/>
            <person name="Sharma R."/>
            <person name="Ronald P.C."/>
            <person name="Panaud O."/>
            <person name="Kellogg E.A."/>
            <person name="Brutnell T.P."/>
            <person name="Doust A.N."/>
            <person name="Tuskan G.A."/>
            <person name="Rokhsar D."/>
            <person name="Devos K.M."/>
        </authorList>
    </citation>
    <scope>NUCLEOTIDE SEQUENCE [LARGE SCALE GENOMIC DNA]</scope>
    <source>
        <strain evidence="2">Yugu1</strain>
    </source>
</reference>
<evidence type="ECO:0000313" key="2">
    <source>
        <dbReference type="EMBL" id="RCV16546.1"/>
    </source>
</evidence>
<organism evidence="2">
    <name type="scientific">Setaria italica</name>
    <name type="common">Foxtail millet</name>
    <name type="synonym">Panicum italicum</name>
    <dbReference type="NCBI Taxonomy" id="4555"/>
    <lineage>
        <taxon>Eukaryota</taxon>
        <taxon>Viridiplantae</taxon>
        <taxon>Streptophyta</taxon>
        <taxon>Embryophyta</taxon>
        <taxon>Tracheophyta</taxon>
        <taxon>Spermatophyta</taxon>
        <taxon>Magnoliopsida</taxon>
        <taxon>Liliopsida</taxon>
        <taxon>Poales</taxon>
        <taxon>Poaceae</taxon>
        <taxon>PACMAD clade</taxon>
        <taxon>Panicoideae</taxon>
        <taxon>Panicodae</taxon>
        <taxon>Paniceae</taxon>
        <taxon>Cenchrinae</taxon>
        <taxon>Setaria</taxon>
    </lineage>
</organism>
<name>A0A368QEX6_SETIT</name>
<feature type="region of interest" description="Disordered" evidence="1">
    <location>
        <begin position="1"/>
        <end position="92"/>
    </location>
</feature>
<accession>A0A368QEX6</accession>
<dbReference type="EMBL" id="CM003530">
    <property type="protein sequence ID" value="RCV16546.1"/>
    <property type="molecule type" value="Genomic_DNA"/>
</dbReference>
<sequence length="92" mass="9562">MLPLTSAVARGSPAESGHRKPDPSSPGSDVGGEHEGDAWSQTAKTPPPPSSRPHGLLRGKGWVAARLGCRPWHPRSRVTRGPVARGSLAPSS</sequence>
<dbReference type="AlphaFoldDB" id="A0A368QEX6"/>